<dbReference type="PANTHER" id="PTHR42791">
    <property type="entry name" value="GNAT FAMILY ACETYLTRANSFERASE"/>
    <property type="match status" value="1"/>
</dbReference>
<dbReference type="Gene3D" id="3.40.630.30">
    <property type="match status" value="1"/>
</dbReference>
<dbReference type="PANTHER" id="PTHR42791:SF2">
    <property type="entry name" value="N-ACETYLTRANSFERASE DOMAIN-CONTAINING PROTEIN"/>
    <property type="match status" value="1"/>
</dbReference>
<evidence type="ECO:0000313" key="3">
    <source>
        <dbReference type="Proteomes" id="UP001271007"/>
    </source>
</evidence>
<dbReference type="Pfam" id="PF00583">
    <property type="entry name" value="Acetyltransf_1"/>
    <property type="match status" value="1"/>
</dbReference>
<dbReference type="SUPFAM" id="SSF55729">
    <property type="entry name" value="Acyl-CoA N-acyltransferases (Nat)"/>
    <property type="match status" value="1"/>
</dbReference>
<dbReference type="InterPro" id="IPR000182">
    <property type="entry name" value="GNAT_dom"/>
</dbReference>
<dbReference type="EMBL" id="JAWDJX010000007">
    <property type="protein sequence ID" value="KAK3055893.1"/>
    <property type="molecule type" value="Genomic_DNA"/>
</dbReference>
<reference evidence="2" key="1">
    <citation type="submission" date="2023-04" db="EMBL/GenBank/DDBJ databases">
        <title>Black Yeasts Isolated from many extreme environments.</title>
        <authorList>
            <person name="Coleine C."/>
            <person name="Stajich J.E."/>
            <person name="Selbmann L."/>
        </authorList>
    </citation>
    <scope>NUCLEOTIDE SEQUENCE</scope>
    <source>
        <strain evidence="2">CCFEE 5312</strain>
    </source>
</reference>
<sequence>MSINIQPCKPGDAEDMIIAGEAAFADDDLNNAIFNPRNGTPEEVAEYRAWRIARSRQRQSGEGKFYFKAVDESNGRIVGYVGLFTPSVDIGAQQPSAARPACMNVEFEKATMERLDAVEKKWIGDRKDVWYVPSMCVHPEYQGQGIAKRLLQRGLEEVDKLGQDVLLEGTTAALKLYRSCGFELLEEVVLLDGRYTLGIMMRRSKGVASAA</sequence>
<dbReference type="PROSITE" id="PS51186">
    <property type="entry name" value="GNAT"/>
    <property type="match status" value="1"/>
</dbReference>
<evidence type="ECO:0000259" key="1">
    <source>
        <dbReference type="PROSITE" id="PS51186"/>
    </source>
</evidence>
<organism evidence="2 3">
    <name type="scientific">Extremus antarcticus</name>
    <dbReference type="NCBI Taxonomy" id="702011"/>
    <lineage>
        <taxon>Eukaryota</taxon>
        <taxon>Fungi</taxon>
        <taxon>Dikarya</taxon>
        <taxon>Ascomycota</taxon>
        <taxon>Pezizomycotina</taxon>
        <taxon>Dothideomycetes</taxon>
        <taxon>Dothideomycetidae</taxon>
        <taxon>Mycosphaerellales</taxon>
        <taxon>Extremaceae</taxon>
        <taxon>Extremus</taxon>
    </lineage>
</organism>
<dbReference type="Proteomes" id="UP001271007">
    <property type="component" value="Unassembled WGS sequence"/>
</dbReference>
<dbReference type="GO" id="GO:0016747">
    <property type="term" value="F:acyltransferase activity, transferring groups other than amino-acyl groups"/>
    <property type="evidence" value="ECO:0007669"/>
    <property type="project" value="InterPro"/>
</dbReference>
<evidence type="ECO:0000313" key="2">
    <source>
        <dbReference type="EMBL" id="KAK3055893.1"/>
    </source>
</evidence>
<name>A0AAJ0GEE1_9PEZI</name>
<keyword evidence="3" id="KW-1185">Reference proteome</keyword>
<gene>
    <name evidence="2" type="ORF">LTR09_003127</name>
</gene>
<dbReference type="InterPro" id="IPR016181">
    <property type="entry name" value="Acyl_CoA_acyltransferase"/>
</dbReference>
<accession>A0AAJ0GEE1</accession>
<comment type="caution">
    <text evidence="2">The sequence shown here is derived from an EMBL/GenBank/DDBJ whole genome shotgun (WGS) entry which is preliminary data.</text>
</comment>
<proteinExistence type="predicted"/>
<dbReference type="CDD" id="cd04301">
    <property type="entry name" value="NAT_SF"/>
    <property type="match status" value="1"/>
</dbReference>
<dbReference type="AlphaFoldDB" id="A0AAJ0GEE1"/>
<feature type="domain" description="N-acetyltransferase" evidence="1">
    <location>
        <begin position="3"/>
        <end position="206"/>
    </location>
</feature>
<protein>
    <recommendedName>
        <fullName evidence="1">N-acetyltransferase domain-containing protein</fullName>
    </recommendedName>
</protein>
<dbReference type="InterPro" id="IPR052523">
    <property type="entry name" value="Trichothecene_AcTrans"/>
</dbReference>